<sequence length="256" mass="27549">MPSFEPVNAVVRALDILRLINEIGPVSVVDLQKRSAMPKATVLRMVETLIAQGYVSRSENALYAPTGKCLLLSSGFDSKASYVKAAEPVLAKLRDRIGWPSDFAIYDNDAMLIVLASSELGVLSITGQGAARTPLLRSALGRIYLAHLSDEERKSLLDRFLPADPLAGTRRQVEKILGDAGERGYAISDEAYLDTLYPAGMHALAVPVLGGKRPLAAVNVLFLRKALTLEKGIKTLLPALRAAAKEIGEGIGQESR</sequence>
<accession>A0ACC5R0A5</accession>
<reference evidence="1" key="1">
    <citation type="submission" date="2021-01" db="EMBL/GenBank/DDBJ databases">
        <authorList>
            <person name="Sun Q."/>
        </authorList>
    </citation>
    <scope>NUCLEOTIDE SEQUENCE</scope>
    <source>
        <strain evidence="1">YIM B02566</strain>
    </source>
</reference>
<protein>
    <submittedName>
        <fullName evidence="1">Helix-turn-helix domain-containing protein</fullName>
    </submittedName>
</protein>
<keyword evidence="2" id="KW-1185">Reference proteome</keyword>
<proteinExistence type="predicted"/>
<organism evidence="1 2">
    <name type="scientific">Taklimakanibacter albus</name>
    <dbReference type="NCBI Taxonomy" id="2800327"/>
    <lineage>
        <taxon>Bacteria</taxon>
        <taxon>Pseudomonadati</taxon>
        <taxon>Pseudomonadota</taxon>
        <taxon>Alphaproteobacteria</taxon>
        <taxon>Hyphomicrobiales</taxon>
        <taxon>Aestuariivirgaceae</taxon>
        <taxon>Taklimakanibacter</taxon>
    </lineage>
</organism>
<evidence type="ECO:0000313" key="2">
    <source>
        <dbReference type="Proteomes" id="UP000616151"/>
    </source>
</evidence>
<name>A0ACC5R0A5_9HYPH</name>
<comment type="caution">
    <text evidence="1">The sequence shown here is derived from an EMBL/GenBank/DDBJ whole genome shotgun (WGS) entry which is preliminary data.</text>
</comment>
<dbReference type="Proteomes" id="UP000616151">
    <property type="component" value="Unassembled WGS sequence"/>
</dbReference>
<evidence type="ECO:0000313" key="1">
    <source>
        <dbReference type="EMBL" id="MBK1866040.1"/>
    </source>
</evidence>
<dbReference type="EMBL" id="JAENHL010000006">
    <property type="protein sequence ID" value="MBK1866040.1"/>
    <property type="molecule type" value="Genomic_DNA"/>
</dbReference>
<gene>
    <name evidence="1" type="ORF">JHL16_06715</name>
</gene>